<feature type="transmembrane region" description="Helical" evidence="1">
    <location>
        <begin position="44"/>
        <end position="66"/>
    </location>
</feature>
<organism evidence="2 3">
    <name type="scientific">Lutimaribacter marinistellae</name>
    <dbReference type="NCBI Taxonomy" id="1820329"/>
    <lineage>
        <taxon>Bacteria</taxon>
        <taxon>Pseudomonadati</taxon>
        <taxon>Pseudomonadota</taxon>
        <taxon>Alphaproteobacteria</taxon>
        <taxon>Rhodobacterales</taxon>
        <taxon>Roseobacteraceae</taxon>
        <taxon>Lutimaribacter</taxon>
    </lineage>
</organism>
<evidence type="ECO:0000256" key="1">
    <source>
        <dbReference type="SAM" id="Phobius"/>
    </source>
</evidence>
<feature type="transmembrane region" description="Helical" evidence="1">
    <location>
        <begin position="101"/>
        <end position="121"/>
    </location>
</feature>
<evidence type="ECO:0008006" key="4">
    <source>
        <dbReference type="Google" id="ProtNLM"/>
    </source>
</evidence>
<dbReference type="EMBL" id="JBHRXI010000015">
    <property type="protein sequence ID" value="MFC3614864.1"/>
    <property type="molecule type" value="Genomic_DNA"/>
</dbReference>
<evidence type="ECO:0000313" key="3">
    <source>
        <dbReference type="Proteomes" id="UP001595629"/>
    </source>
</evidence>
<sequence length="130" mass="14020">MLHAYPIFRAFCRCAVAALLIKQAVLFFIPSLGPSTITPLGEQFGLILAPYLIAGLCLWAASWLVLGICSRILAVWGLALSFMLVMTTHDSAAFQWHLAEFAAAALFAIPVLFRGGGAFALHARGWNLTA</sequence>
<evidence type="ECO:0000313" key="2">
    <source>
        <dbReference type="EMBL" id="MFC3614864.1"/>
    </source>
</evidence>
<feature type="transmembrane region" description="Helical" evidence="1">
    <location>
        <begin position="12"/>
        <end position="32"/>
    </location>
</feature>
<keyword evidence="3" id="KW-1185">Reference proteome</keyword>
<accession>A0ABV7TH28</accession>
<dbReference type="Proteomes" id="UP001595629">
    <property type="component" value="Unassembled WGS sequence"/>
</dbReference>
<comment type="caution">
    <text evidence="2">The sequence shown here is derived from an EMBL/GenBank/DDBJ whole genome shotgun (WGS) entry which is preliminary data.</text>
</comment>
<keyword evidence="1" id="KW-0812">Transmembrane</keyword>
<protein>
    <recommendedName>
        <fullName evidence="4">Oxidoreductase</fullName>
    </recommendedName>
</protein>
<keyword evidence="1" id="KW-0472">Membrane</keyword>
<keyword evidence="1" id="KW-1133">Transmembrane helix</keyword>
<name>A0ABV7TH28_9RHOB</name>
<proteinExistence type="predicted"/>
<gene>
    <name evidence="2" type="ORF">ACFORG_13925</name>
</gene>
<reference evidence="3" key="1">
    <citation type="journal article" date="2019" name="Int. J. Syst. Evol. Microbiol.">
        <title>The Global Catalogue of Microorganisms (GCM) 10K type strain sequencing project: providing services to taxonomists for standard genome sequencing and annotation.</title>
        <authorList>
            <consortium name="The Broad Institute Genomics Platform"/>
            <consortium name="The Broad Institute Genome Sequencing Center for Infectious Disease"/>
            <person name="Wu L."/>
            <person name="Ma J."/>
        </authorList>
    </citation>
    <scope>NUCLEOTIDE SEQUENCE [LARGE SCALE GENOMIC DNA]</scope>
    <source>
        <strain evidence="3">KCTC 42911</strain>
    </source>
</reference>
<feature type="transmembrane region" description="Helical" evidence="1">
    <location>
        <begin position="73"/>
        <end position="89"/>
    </location>
</feature>
<dbReference type="RefSeq" id="WP_386736142.1">
    <property type="nucleotide sequence ID" value="NZ_JBHRXI010000015.1"/>
</dbReference>